<dbReference type="EMBL" id="CACVKT020006453">
    <property type="protein sequence ID" value="CAC5401767.1"/>
    <property type="molecule type" value="Genomic_DNA"/>
</dbReference>
<feature type="region of interest" description="Disordered" evidence="1">
    <location>
        <begin position="101"/>
        <end position="126"/>
    </location>
</feature>
<feature type="region of interest" description="Disordered" evidence="1">
    <location>
        <begin position="18"/>
        <end position="52"/>
    </location>
</feature>
<evidence type="ECO:0000313" key="3">
    <source>
        <dbReference type="EMBL" id="CAC5401767.1"/>
    </source>
</evidence>
<evidence type="ECO:0000256" key="2">
    <source>
        <dbReference type="SAM" id="Phobius"/>
    </source>
</evidence>
<feature type="compositionally biased region" description="Polar residues" evidence="1">
    <location>
        <begin position="18"/>
        <end position="27"/>
    </location>
</feature>
<proteinExistence type="predicted"/>
<keyword evidence="2" id="KW-1133">Transmembrane helix</keyword>
<reference evidence="3 4" key="1">
    <citation type="submission" date="2020-06" db="EMBL/GenBank/DDBJ databases">
        <authorList>
            <person name="Li R."/>
            <person name="Bekaert M."/>
        </authorList>
    </citation>
    <scope>NUCLEOTIDE SEQUENCE [LARGE SCALE GENOMIC DNA]</scope>
    <source>
        <strain evidence="4">wild</strain>
    </source>
</reference>
<dbReference type="OrthoDB" id="6136296at2759"/>
<dbReference type="AlphaFoldDB" id="A0A6J8D298"/>
<name>A0A6J8D298_MYTCO</name>
<accession>A0A6J8D298</accession>
<keyword evidence="4" id="KW-1185">Reference proteome</keyword>
<organism evidence="3 4">
    <name type="scientific">Mytilus coruscus</name>
    <name type="common">Sea mussel</name>
    <dbReference type="NCBI Taxonomy" id="42192"/>
    <lineage>
        <taxon>Eukaryota</taxon>
        <taxon>Metazoa</taxon>
        <taxon>Spiralia</taxon>
        <taxon>Lophotrochozoa</taxon>
        <taxon>Mollusca</taxon>
        <taxon>Bivalvia</taxon>
        <taxon>Autobranchia</taxon>
        <taxon>Pteriomorphia</taxon>
        <taxon>Mytilida</taxon>
        <taxon>Mytiloidea</taxon>
        <taxon>Mytilidae</taxon>
        <taxon>Mytilinae</taxon>
        <taxon>Mytilus</taxon>
    </lineage>
</organism>
<evidence type="ECO:0000313" key="4">
    <source>
        <dbReference type="Proteomes" id="UP000507470"/>
    </source>
</evidence>
<feature type="transmembrane region" description="Helical" evidence="2">
    <location>
        <begin position="59"/>
        <end position="82"/>
    </location>
</feature>
<gene>
    <name evidence="3" type="ORF">MCOR_35821</name>
</gene>
<keyword evidence="2" id="KW-0812">Transmembrane</keyword>
<evidence type="ECO:0000256" key="1">
    <source>
        <dbReference type="SAM" id="MobiDB-lite"/>
    </source>
</evidence>
<dbReference type="Proteomes" id="UP000507470">
    <property type="component" value="Unassembled WGS sequence"/>
</dbReference>
<keyword evidence="2" id="KW-0472">Membrane</keyword>
<protein>
    <submittedName>
        <fullName evidence="3">Uncharacterized protein</fullName>
    </submittedName>
</protein>
<dbReference type="CDD" id="cd12087">
    <property type="entry name" value="TM_EGFR-like"/>
    <property type="match status" value="1"/>
</dbReference>
<sequence length="209" mass="22962">MFKTLFIIIGDSNFQGADISTESQGRSSIPDEDISTESPGRSSTPDKDIHTESPGGPNYAIIAGGVIGVLLVICIIVGVCLLRRRNCTASSKEQVMTNLNPTYDSTHGQTEPENNQQAHSMNSPDTIHISTSHAVDVDNAANDVSNAYSHLRNTVDDSDVMYDHTIRHNVHDTCDDDYGIAHRRITEDDYDVSGDFRQSRSKETDSVYN</sequence>